<proteinExistence type="inferred from homology"/>
<dbReference type="PANTHER" id="PTHR21600:SF40">
    <property type="entry name" value="PSEUDOURIDYLATE SYNTHASE RPUSD2"/>
    <property type="match status" value="1"/>
</dbReference>
<evidence type="ECO:0000256" key="2">
    <source>
        <dbReference type="PROSITE-ProRule" id="PRU00182"/>
    </source>
</evidence>
<feature type="domain" description="Pseudouridine synthase RsuA/RluA-like" evidence="4">
    <location>
        <begin position="163"/>
        <end position="327"/>
    </location>
</feature>
<name>A0AAE1Z936_SCHME</name>
<dbReference type="InterPro" id="IPR050188">
    <property type="entry name" value="RluA_PseudoU_synthase"/>
</dbReference>
<reference evidence="5" key="1">
    <citation type="submission" date="2022-04" db="EMBL/GenBank/DDBJ databases">
        <authorList>
            <person name="Xu L."/>
            <person name="Lv Z."/>
        </authorList>
    </citation>
    <scope>NUCLEOTIDE SEQUENCE</scope>
    <source>
        <strain evidence="5">LV_2022a</strain>
    </source>
</reference>
<keyword evidence="6" id="KW-1185">Reference proteome</keyword>
<dbReference type="InterPro" id="IPR006225">
    <property type="entry name" value="PsdUridine_synth_RluC/D"/>
</dbReference>
<evidence type="ECO:0000313" key="5">
    <source>
        <dbReference type="EMBL" id="KAK4469866.1"/>
    </source>
</evidence>
<comment type="similarity">
    <text evidence="3">Belongs to the pseudouridine synthase RluA family.</text>
</comment>
<dbReference type="PANTHER" id="PTHR21600">
    <property type="entry name" value="MITOCHONDRIAL RNA PSEUDOURIDINE SYNTHASE"/>
    <property type="match status" value="1"/>
</dbReference>
<dbReference type="Gene3D" id="3.30.2350.10">
    <property type="entry name" value="Pseudouridine synthase"/>
    <property type="match status" value="1"/>
</dbReference>
<reference evidence="5" key="2">
    <citation type="journal article" date="2023" name="Infect Dis Poverty">
        <title>Chromosome-scale genome of the human blood fluke Schistosoma mekongi and its implications for public health.</title>
        <authorList>
            <person name="Zhou M."/>
            <person name="Xu L."/>
            <person name="Xu D."/>
            <person name="Chen W."/>
            <person name="Khan J."/>
            <person name="Hu Y."/>
            <person name="Huang H."/>
            <person name="Wei H."/>
            <person name="Zhang Y."/>
            <person name="Chusongsang P."/>
            <person name="Tanasarnprasert K."/>
            <person name="Hu X."/>
            <person name="Limpanont Y."/>
            <person name="Lv Z."/>
        </authorList>
    </citation>
    <scope>NUCLEOTIDE SEQUENCE</scope>
    <source>
        <strain evidence="5">LV_2022a</strain>
    </source>
</reference>
<evidence type="ECO:0000259" key="4">
    <source>
        <dbReference type="Pfam" id="PF00849"/>
    </source>
</evidence>
<dbReference type="SUPFAM" id="SSF55120">
    <property type="entry name" value="Pseudouridine synthase"/>
    <property type="match status" value="1"/>
</dbReference>
<keyword evidence="3" id="KW-0413">Isomerase</keyword>
<dbReference type="Pfam" id="PF00849">
    <property type="entry name" value="PseudoU_synth_2"/>
    <property type="match status" value="1"/>
</dbReference>
<dbReference type="AlphaFoldDB" id="A0AAE1Z936"/>
<evidence type="ECO:0000256" key="3">
    <source>
        <dbReference type="RuleBase" id="RU362028"/>
    </source>
</evidence>
<dbReference type="GO" id="GO:0003723">
    <property type="term" value="F:RNA binding"/>
    <property type="evidence" value="ECO:0007669"/>
    <property type="project" value="UniProtKB-KW"/>
</dbReference>
<dbReference type="InterPro" id="IPR006145">
    <property type="entry name" value="PsdUridine_synth_RsuA/RluA"/>
</dbReference>
<protein>
    <recommendedName>
        <fullName evidence="3">Pseudouridine synthase</fullName>
        <ecNumber evidence="3">5.4.99.-</ecNumber>
    </recommendedName>
</protein>
<evidence type="ECO:0000313" key="6">
    <source>
        <dbReference type="Proteomes" id="UP001292079"/>
    </source>
</evidence>
<accession>A0AAE1Z936</accession>
<gene>
    <name evidence="5" type="ORF">MN116_006632</name>
</gene>
<comment type="catalytic activity">
    <reaction evidence="3">
        <text>a uridine in RNA = a pseudouridine in RNA</text>
        <dbReference type="Rhea" id="RHEA:48348"/>
        <dbReference type="Rhea" id="RHEA-COMP:12068"/>
        <dbReference type="Rhea" id="RHEA-COMP:12069"/>
        <dbReference type="ChEBI" id="CHEBI:65314"/>
        <dbReference type="ChEBI" id="CHEBI:65315"/>
    </reaction>
</comment>
<dbReference type="GO" id="GO:0000455">
    <property type="term" value="P:enzyme-directed rRNA pseudouridine synthesis"/>
    <property type="evidence" value="ECO:0007669"/>
    <property type="project" value="TreeGrafter"/>
</dbReference>
<comment type="function">
    <text evidence="3">Responsible for synthesis of pseudouridine from uracil.</text>
</comment>
<dbReference type="NCBIfam" id="TIGR00005">
    <property type="entry name" value="rluA_subfam"/>
    <property type="match status" value="1"/>
</dbReference>
<evidence type="ECO:0000256" key="1">
    <source>
        <dbReference type="PIRSR" id="PIRSR606225-1"/>
    </source>
</evidence>
<organism evidence="5 6">
    <name type="scientific">Schistosoma mekongi</name>
    <name type="common">Parasitic worm</name>
    <dbReference type="NCBI Taxonomy" id="38744"/>
    <lineage>
        <taxon>Eukaryota</taxon>
        <taxon>Metazoa</taxon>
        <taxon>Spiralia</taxon>
        <taxon>Lophotrochozoa</taxon>
        <taxon>Platyhelminthes</taxon>
        <taxon>Trematoda</taxon>
        <taxon>Digenea</taxon>
        <taxon>Strigeidida</taxon>
        <taxon>Schistosomatoidea</taxon>
        <taxon>Schistosomatidae</taxon>
        <taxon>Schistosoma</taxon>
    </lineage>
</organism>
<dbReference type="Proteomes" id="UP001292079">
    <property type="component" value="Unassembled WGS sequence"/>
</dbReference>
<sequence>MPCASALHTPQYFCTTLACVLRNMSKRERKTAKKLANKALLIKRRQEKKRLATDFVHYENSSISDYYIDGIFRKVFPYHFTFKAYTKCRWINRKLCDVLQSEFSHVSNDVIAQRCNFGDILVNNGRVDPDYVLNDNDLLSQRVHRHECPVLNLPIEFIHDSHDMLVINKPPSIPIHPCGQYTLNSITHILAKDYGLRPLRFTHRLDRMTSGLLLIAKDYDTSVRLQSQIASKEVTKYYICHVDGFFPTEPIDHCTGFEINNGVVVCSQPVGPISPKMGIHAVLPESAGGKPARTHFLRLNYNSVTNTSLVICRLFTGRTHQIRIHTQYLGYPIVEDPIYNSTDWGELKGKYANYGITIDEVIERLGNSRNREKYLTVKTSDELENSLDPGVSARLQSSIDPLCPDCKLTFKNPEMNHLVLRLHAYRYSGPDWHYSAPLPSWAIDENVQDLDSRIEEAIKRL</sequence>
<dbReference type="GO" id="GO:0009982">
    <property type="term" value="F:pseudouridine synthase activity"/>
    <property type="evidence" value="ECO:0007669"/>
    <property type="project" value="InterPro"/>
</dbReference>
<dbReference type="InterPro" id="IPR020103">
    <property type="entry name" value="PsdUridine_synth_cat_dom_sf"/>
</dbReference>
<feature type="active site" evidence="1">
    <location>
        <position position="206"/>
    </location>
</feature>
<keyword evidence="2" id="KW-0694">RNA-binding</keyword>
<dbReference type="EMBL" id="JALJAT010000005">
    <property type="protein sequence ID" value="KAK4469866.1"/>
    <property type="molecule type" value="Genomic_DNA"/>
</dbReference>
<dbReference type="PROSITE" id="PS50889">
    <property type="entry name" value="S4"/>
    <property type="match status" value="1"/>
</dbReference>
<dbReference type="CDD" id="cd02557">
    <property type="entry name" value="PseudoU_synth_ScRIB2"/>
    <property type="match status" value="1"/>
</dbReference>
<comment type="caution">
    <text evidence="5">The sequence shown here is derived from an EMBL/GenBank/DDBJ whole genome shotgun (WGS) entry which is preliminary data.</text>
</comment>
<dbReference type="EC" id="5.4.99.-" evidence="3"/>